<gene>
    <name evidence="2" type="ORF">OW255_10865</name>
</gene>
<dbReference type="InterPro" id="IPR003029">
    <property type="entry name" value="S1_domain"/>
</dbReference>
<keyword evidence="3" id="KW-1185">Reference proteome</keyword>
<dbReference type="RefSeq" id="WP_268114111.1">
    <property type="nucleotide sequence ID" value="NZ_CP113524.1"/>
</dbReference>
<protein>
    <recommendedName>
        <fullName evidence="1">S1 motif domain-containing protein</fullName>
    </recommendedName>
</protein>
<evidence type="ECO:0000313" key="3">
    <source>
        <dbReference type="Proteomes" id="UP001163115"/>
    </source>
</evidence>
<organism evidence="2 3">
    <name type="scientific">Lacrimispora xylanolytica</name>
    <dbReference type="NCBI Taxonomy" id="29375"/>
    <lineage>
        <taxon>Bacteria</taxon>
        <taxon>Bacillati</taxon>
        <taxon>Bacillota</taxon>
        <taxon>Clostridia</taxon>
        <taxon>Lachnospirales</taxon>
        <taxon>Lachnospiraceae</taxon>
        <taxon>Lacrimispora</taxon>
    </lineage>
</organism>
<name>A0ABY7A6J9_9FIRM</name>
<dbReference type="EMBL" id="CP113524">
    <property type="protein sequence ID" value="WAJ22084.1"/>
    <property type="molecule type" value="Genomic_DNA"/>
</dbReference>
<reference evidence="2" key="1">
    <citation type="submission" date="2022-11" db="EMBL/GenBank/DDBJ databases">
        <title>Lacrimispora xylanolytica sy1, complete genome.</title>
        <authorList>
            <person name="Choi S."/>
        </authorList>
    </citation>
    <scope>NUCLEOTIDE SEQUENCE</scope>
    <source>
        <strain evidence="2">Sy1</strain>
    </source>
</reference>
<feature type="domain" description="S1 motif" evidence="1">
    <location>
        <begin position="539"/>
        <end position="611"/>
    </location>
</feature>
<dbReference type="SUPFAM" id="SSF50249">
    <property type="entry name" value="Nucleic acid-binding proteins"/>
    <property type="match status" value="1"/>
</dbReference>
<accession>A0ABY7A6J9</accession>
<dbReference type="Gene3D" id="2.40.50.140">
    <property type="entry name" value="Nucleic acid-binding proteins"/>
    <property type="match status" value="1"/>
</dbReference>
<dbReference type="PROSITE" id="PS50126">
    <property type="entry name" value="S1"/>
    <property type="match status" value="1"/>
</dbReference>
<dbReference type="InterPro" id="IPR012340">
    <property type="entry name" value="NA-bd_OB-fold"/>
</dbReference>
<proteinExistence type="predicted"/>
<evidence type="ECO:0000259" key="1">
    <source>
        <dbReference type="PROSITE" id="PS50126"/>
    </source>
</evidence>
<sequence length="612" mass="71124">MYLTQIKDIYAGKPDAKDEINTEGYDQFLRSFIVPRNFDINSLINDTFCFISGYKGIGKTALLYYLDEYIKNDDCSTCSSFVFFKGDYSDIKKQEMESISKRLVSFISISDDVVIDGSDFEYIWRWLFYRRIWEDNIECKFGLFVTDETWEKFAKGISKISCITTKRKLSIPQKLKFRIPFTDPGSGITMTPETELDFTSLKSAETNAYRQFVKIIDELDMLFPQLVRSSKPYYIFVDELEAYYGDEAIFKRDLKLIRDLIFTVKKLNSLMSGFKTGKTKIICSIRTEILNAINRFIVTKELNKVTSGFDIPLVWDYTNTNSFEHPILKILSKRISNAESENGYDLTERELILKWFPEKIHDIEAANFILNNSWCKPRDIVRLILSAKACLCSTNSSFNQTTFDMLQKRYSIESLNEIREEMRALYSPDQINTIITCLTGFRVAFSMTDIAARVSQYFRGSILEENLSNVLMDLYRLGLIGNFSRASKSYRWQHKGDDGLIISDEWSMMVHYALQSALSVSNRHDRGINKAVYYNLKAGDIVQIIVERIVPGYVLTNFEKDGHKYYGSIHISQLSNEYVDDIFNFIKEGETLSAQVLNYDDLHKKWRLTLKY</sequence>
<evidence type="ECO:0000313" key="2">
    <source>
        <dbReference type="EMBL" id="WAJ22084.1"/>
    </source>
</evidence>
<dbReference type="NCBIfam" id="NF047389">
    <property type="entry name" value="ATPase_Sll1717"/>
    <property type="match status" value="1"/>
</dbReference>
<dbReference type="Proteomes" id="UP001163115">
    <property type="component" value="Chromosome"/>
</dbReference>
<dbReference type="SMART" id="SM00316">
    <property type="entry name" value="S1"/>
    <property type="match status" value="1"/>
</dbReference>
<dbReference type="InterPro" id="IPR059206">
    <property type="entry name" value="Sll1717-like"/>
</dbReference>